<dbReference type="OrthoDB" id="5772680at2"/>
<evidence type="ECO:0000313" key="12">
    <source>
        <dbReference type="EMBL" id="KYG76830.1"/>
    </source>
</evidence>
<evidence type="ECO:0000256" key="5">
    <source>
        <dbReference type="ARBA" id="ARBA00023136"/>
    </source>
</evidence>
<dbReference type="Pfam" id="PF22571">
    <property type="entry name" value="LiaI-LiaF-TM_PspC"/>
    <property type="match status" value="1"/>
</dbReference>
<keyword evidence="5 7" id="KW-0472">Membrane</keyword>
<dbReference type="STRING" id="333140.AWW68_19230"/>
<keyword evidence="2" id="KW-1003">Cell membrane</keyword>
<feature type="domain" description="PspC-related ToastRack" evidence="11">
    <location>
        <begin position="478"/>
        <end position="602"/>
    </location>
</feature>
<dbReference type="InterPro" id="IPR054321">
    <property type="entry name" value="PspC-rel_TM"/>
</dbReference>
<evidence type="ECO:0000256" key="6">
    <source>
        <dbReference type="SAM" id="MobiDB-lite"/>
    </source>
</evidence>
<keyword evidence="4 7" id="KW-1133">Transmembrane helix</keyword>
<feature type="compositionally biased region" description="Basic and acidic residues" evidence="6">
    <location>
        <begin position="102"/>
        <end position="114"/>
    </location>
</feature>
<dbReference type="AlphaFoldDB" id="A0A150XDR5"/>
<feature type="domain" description="PspC-related transmembrane region" evidence="10">
    <location>
        <begin position="289"/>
        <end position="433"/>
    </location>
</feature>
<dbReference type="Proteomes" id="UP000075606">
    <property type="component" value="Unassembled WGS sequence"/>
</dbReference>
<accession>A0A150XDR5</accession>
<feature type="transmembrane region" description="Helical" evidence="7">
    <location>
        <begin position="152"/>
        <end position="178"/>
    </location>
</feature>
<protein>
    <recommendedName>
        <fullName evidence="14">Phage shock protein PspC N-terminal domain-containing protein</fullName>
    </recommendedName>
</protein>
<feature type="transmembrane region" description="Helical" evidence="7">
    <location>
        <begin position="409"/>
        <end position="430"/>
    </location>
</feature>
<evidence type="ECO:0000259" key="9">
    <source>
        <dbReference type="Pfam" id="PF10988"/>
    </source>
</evidence>
<dbReference type="Pfam" id="PF10988">
    <property type="entry name" value="DUF2807"/>
    <property type="match status" value="1"/>
</dbReference>
<evidence type="ECO:0000259" key="11">
    <source>
        <dbReference type="Pfam" id="PF22744"/>
    </source>
</evidence>
<sequence length="819" mass="92866">MVMKKNISINISGIIFHIEEDGYKKLKDYLDSINKYFSSYEESEEIIADIESRIAELFLEKLDEDGKQVISNEDIDQLVSTMGKISDFEAMEEEAGFTPAGEPKESKTENKSSAKQEYQNTYEKRKLYRDLNNQIVGGVGSGLANYFNADPIWFRVGFLLLLGTGFGLLGYIILWIAVPGSRELKEDESIKKFYRDPDDRVLGGVASGLANYFRTDSIVFRIIFIVLFFGGVGIIAYIVLWIIGPQAKSLTDKMQMKGQKVTLSNIDSNIKRSKEEDLNPKGEGAFTKILLFPFRLIGRIFRAIGSALTPLLLFIAAAFRIFIGAVISIVGISAMFSLLVTAGVLLGLHDSDWFMFNDSDFPLHIFYNTLPEIGILFAFAAIFIPFLYLFIAGITIIAKRKVMSSSVGWSILGIWMISVLGTFATVPNVVRDFREEGYHDVSEVINIEADTVTLSLSESKEYSSEFRNRRRYRRNNSYKSEFTDLDIRVSRDNTWRIDKRATARGRNIEDADRNAEEIAYEYRVTGNEIVFDNELTMPEDAEFRFQDLDITLHIPANQPFKINTDMGNLLNYFSYRYNWWEVYRNTWMLDDDGTLICLTCEEEADEENDGSTSNSDSKTFEYSDFEKISVYTGLPVTIKHGETYEVTAEGSSNKFDELNFRINAGNLIISAKDDFNNWRGTELIIQLPELKNLSLNDDANVTVNGTSLVDTRIVLTDQARLQLTGRLQRLSLLALQESRVDSDATIDDLTMEVMDKSRFYGYDGEVVDCKLTTNSEARARLNITEYLAVEANGFSSVRYKGSPKVDIKDKSNSAIISQY</sequence>
<evidence type="ECO:0008006" key="14">
    <source>
        <dbReference type="Google" id="ProtNLM"/>
    </source>
</evidence>
<evidence type="ECO:0000256" key="4">
    <source>
        <dbReference type="ARBA" id="ARBA00022989"/>
    </source>
</evidence>
<dbReference type="InterPro" id="IPR021255">
    <property type="entry name" value="DUF2807"/>
</dbReference>
<evidence type="ECO:0000256" key="1">
    <source>
        <dbReference type="ARBA" id="ARBA00004162"/>
    </source>
</evidence>
<organism evidence="12 13">
    <name type="scientific">Roseivirga spongicola</name>
    <dbReference type="NCBI Taxonomy" id="333140"/>
    <lineage>
        <taxon>Bacteria</taxon>
        <taxon>Pseudomonadati</taxon>
        <taxon>Bacteroidota</taxon>
        <taxon>Cytophagia</taxon>
        <taxon>Cytophagales</taxon>
        <taxon>Roseivirgaceae</taxon>
        <taxon>Roseivirga</taxon>
    </lineage>
</organism>
<keyword evidence="3 7" id="KW-0812">Transmembrane</keyword>
<dbReference type="Pfam" id="PF04024">
    <property type="entry name" value="PspC"/>
    <property type="match status" value="2"/>
</dbReference>
<comment type="subcellular location">
    <subcellularLocation>
        <location evidence="1">Cell membrane</location>
        <topology evidence="1">Single-pass membrane protein</topology>
    </subcellularLocation>
</comment>
<gene>
    <name evidence="12" type="ORF">AWW68_19230</name>
</gene>
<feature type="transmembrane region" description="Helical" evidence="7">
    <location>
        <begin position="373"/>
        <end position="397"/>
    </location>
</feature>
<proteinExistence type="predicted"/>
<dbReference type="InterPro" id="IPR054319">
    <property type="entry name" value="PspC-rel_ToastRack"/>
</dbReference>
<evidence type="ECO:0000256" key="2">
    <source>
        <dbReference type="ARBA" id="ARBA00022475"/>
    </source>
</evidence>
<feature type="transmembrane region" description="Helical" evidence="7">
    <location>
        <begin position="300"/>
        <end position="319"/>
    </location>
</feature>
<dbReference type="InterPro" id="IPR052027">
    <property type="entry name" value="PspC"/>
</dbReference>
<evidence type="ECO:0000259" key="10">
    <source>
        <dbReference type="Pfam" id="PF22571"/>
    </source>
</evidence>
<feature type="transmembrane region" description="Helical" evidence="7">
    <location>
        <begin position="326"/>
        <end position="348"/>
    </location>
</feature>
<feature type="domain" description="Phage shock protein PspC N-terminal" evidence="8">
    <location>
        <begin position="125"/>
        <end position="179"/>
    </location>
</feature>
<dbReference type="GO" id="GO:0005886">
    <property type="term" value="C:plasma membrane"/>
    <property type="evidence" value="ECO:0007669"/>
    <property type="project" value="UniProtKB-SubCell"/>
</dbReference>
<dbReference type="PANTHER" id="PTHR33885:SF3">
    <property type="entry name" value="PHAGE SHOCK PROTEIN C"/>
    <property type="match status" value="1"/>
</dbReference>
<evidence type="ECO:0000256" key="3">
    <source>
        <dbReference type="ARBA" id="ARBA00022692"/>
    </source>
</evidence>
<feature type="domain" description="Putative auto-transporter adhesin head GIN" evidence="9">
    <location>
        <begin position="624"/>
        <end position="803"/>
    </location>
</feature>
<comment type="caution">
    <text evidence="12">The sequence shown here is derived from an EMBL/GenBank/DDBJ whole genome shotgun (WGS) entry which is preliminary data.</text>
</comment>
<feature type="transmembrane region" description="Helical" evidence="7">
    <location>
        <begin position="218"/>
        <end position="243"/>
    </location>
</feature>
<keyword evidence="13" id="KW-1185">Reference proteome</keyword>
<feature type="region of interest" description="Disordered" evidence="6">
    <location>
        <begin position="95"/>
        <end position="116"/>
    </location>
</feature>
<dbReference type="Gene3D" id="2.160.20.120">
    <property type="match status" value="1"/>
</dbReference>
<dbReference type="Pfam" id="PF22744">
    <property type="entry name" value="Toast-rack_PspC-Cterm"/>
    <property type="match status" value="1"/>
</dbReference>
<dbReference type="PANTHER" id="PTHR33885">
    <property type="entry name" value="PHAGE SHOCK PROTEIN C"/>
    <property type="match status" value="1"/>
</dbReference>
<name>A0A150XDR5_9BACT</name>
<reference evidence="12 13" key="1">
    <citation type="submission" date="2016-01" db="EMBL/GenBank/DDBJ databases">
        <title>Genome sequencing of Roseivirga spongicola UST030701-084.</title>
        <authorList>
            <person name="Selvaratnam C."/>
            <person name="Thevarajoo S."/>
            <person name="Goh K.M."/>
            <person name="Ee R."/>
            <person name="Chan K.-G."/>
            <person name="Chong C.S."/>
        </authorList>
    </citation>
    <scope>NUCLEOTIDE SEQUENCE [LARGE SCALE GENOMIC DNA]</scope>
    <source>
        <strain evidence="12 13">UST030701-084</strain>
    </source>
</reference>
<dbReference type="InterPro" id="IPR007168">
    <property type="entry name" value="Phageshock_PspC_N"/>
</dbReference>
<feature type="domain" description="Phage shock protein PspC N-terminal" evidence="8">
    <location>
        <begin position="191"/>
        <end position="246"/>
    </location>
</feature>
<evidence type="ECO:0000313" key="13">
    <source>
        <dbReference type="Proteomes" id="UP000075606"/>
    </source>
</evidence>
<evidence type="ECO:0000256" key="7">
    <source>
        <dbReference type="SAM" id="Phobius"/>
    </source>
</evidence>
<dbReference type="EMBL" id="LRPC01000005">
    <property type="protein sequence ID" value="KYG76830.1"/>
    <property type="molecule type" value="Genomic_DNA"/>
</dbReference>
<evidence type="ECO:0000259" key="8">
    <source>
        <dbReference type="Pfam" id="PF04024"/>
    </source>
</evidence>